<feature type="signal peptide" evidence="1">
    <location>
        <begin position="1"/>
        <end position="23"/>
    </location>
</feature>
<name>A0A5T8B9D1_SALER</name>
<reference evidence="2" key="1">
    <citation type="submission" date="2018-07" db="EMBL/GenBank/DDBJ databases">
        <authorList>
            <consortium name="PulseNet: The National Subtyping Network for Foodborne Disease Surveillance"/>
            <person name="Tarr C.L."/>
            <person name="Trees E."/>
            <person name="Katz L.S."/>
            <person name="Carleton-Romer H.A."/>
            <person name="Stroika S."/>
            <person name="Kucerova Z."/>
            <person name="Roache K.F."/>
            <person name="Sabol A.L."/>
            <person name="Besser J."/>
            <person name="Gerner-Smidt P."/>
        </authorList>
    </citation>
    <scope>NUCLEOTIDE SEQUENCE</scope>
    <source>
        <strain evidence="2">PNUSAS044948</strain>
    </source>
</reference>
<accession>A0A5T8B9D1</accession>
<keyword evidence="1" id="KW-0732">Signal</keyword>
<gene>
    <name evidence="2" type="ORF">DSA09_10210</name>
</gene>
<comment type="caution">
    <text evidence="2">The sequence shown here is derived from an EMBL/GenBank/DDBJ whole genome shotgun (WGS) entry which is preliminary data.</text>
</comment>
<dbReference type="AlphaFoldDB" id="A0A5T8B9D1"/>
<evidence type="ECO:0000313" key="2">
    <source>
        <dbReference type="EMBL" id="EBN4400471.1"/>
    </source>
</evidence>
<evidence type="ECO:0008006" key="3">
    <source>
        <dbReference type="Google" id="ProtNLM"/>
    </source>
</evidence>
<organism evidence="2">
    <name type="scientific">Salmonella enterica</name>
    <name type="common">Salmonella choleraesuis</name>
    <dbReference type="NCBI Taxonomy" id="28901"/>
    <lineage>
        <taxon>Bacteria</taxon>
        <taxon>Pseudomonadati</taxon>
        <taxon>Pseudomonadota</taxon>
        <taxon>Gammaproteobacteria</taxon>
        <taxon>Enterobacterales</taxon>
        <taxon>Enterobacteriaceae</taxon>
        <taxon>Salmonella</taxon>
    </lineage>
</organism>
<feature type="chain" id="PRO_5026099923" description="PepSY domain-containing protein" evidence="1">
    <location>
        <begin position="24"/>
        <end position="112"/>
    </location>
</feature>
<proteinExistence type="predicted"/>
<evidence type="ECO:0000256" key="1">
    <source>
        <dbReference type="SAM" id="SignalP"/>
    </source>
</evidence>
<protein>
    <recommendedName>
        <fullName evidence="3">PepSY domain-containing protein</fullName>
    </recommendedName>
</protein>
<sequence>MQHNLIQALTLSAVVLFSPLLYAAPSQHDQMEALHTAEKIYDAMLGDGAAAEANWETPKILKDIKDPVVPGNKLHVIEYTVMDPANGAYQRIHVLVNVDGGVAGAEIIYAGR</sequence>
<dbReference type="EMBL" id="AAGFSO010000004">
    <property type="protein sequence ID" value="EBN4400471.1"/>
    <property type="molecule type" value="Genomic_DNA"/>
</dbReference>